<dbReference type="PANTHER" id="PTHR36970:SF1">
    <property type="entry name" value="BESTROPHIN HOMOLOG"/>
    <property type="match status" value="1"/>
</dbReference>
<dbReference type="AlphaFoldDB" id="A4ABU2"/>
<comment type="caution">
    <text evidence="2">The sequence shown here is derived from an EMBL/GenBank/DDBJ whole genome shotgun (WGS) entry which is preliminary data.</text>
</comment>
<feature type="transmembrane region" description="Helical" evidence="1">
    <location>
        <begin position="200"/>
        <end position="219"/>
    </location>
</feature>
<protein>
    <submittedName>
        <fullName evidence="2">Uncharacterized protein</fullName>
    </submittedName>
</protein>
<keyword evidence="1" id="KW-0812">Transmembrane</keyword>
<dbReference type="eggNOG" id="ENOG502ZA1G">
    <property type="taxonomic scope" value="Bacteria"/>
</dbReference>
<evidence type="ECO:0000313" key="2">
    <source>
        <dbReference type="EMBL" id="EAQ96605.1"/>
    </source>
</evidence>
<feature type="transmembrane region" description="Helical" evidence="1">
    <location>
        <begin position="173"/>
        <end position="194"/>
    </location>
</feature>
<keyword evidence="1" id="KW-1133">Transmembrane helix</keyword>
<feature type="transmembrane region" description="Helical" evidence="1">
    <location>
        <begin position="12"/>
        <end position="31"/>
    </location>
</feature>
<dbReference type="OrthoDB" id="977563at2"/>
<dbReference type="Proteomes" id="UP000019205">
    <property type="component" value="Chromosome"/>
</dbReference>
<name>A4ABU2_9GAMM</name>
<dbReference type="RefSeq" id="WP_008293672.1">
    <property type="nucleotide sequence ID" value="NZ_CM002299.1"/>
</dbReference>
<evidence type="ECO:0000256" key="1">
    <source>
        <dbReference type="SAM" id="Phobius"/>
    </source>
</evidence>
<dbReference type="STRING" id="314285.KT71_06257"/>
<dbReference type="EMBL" id="AAOA02000004">
    <property type="protein sequence ID" value="EAQ96605.1"/>
    <property type="molecule type" value="Genomic_DNA"/>
</dbReference>
<reference evidence="2 3" key="1">
    <citation type="journal article" date="2007" name="Proc. Natl. Acad. Sci. U.S.A.">
        <title>Characterization of a marine gammaproteobacterium capable of aerobic anoxygenic photosynthesis.</title>
        <authorList>
            <person name="Fuchs B.M."/>
            <person name="Spring S."/>
            <person name="Teeling H."/>
            <person name="Quast C."/>
            <person name="Wulf J."/>
            <person name="Schattenhofer M."/>
            <person name="Yan S."/>
            <person name="Ferriera S."/>
            <person name="Johnson J."/>
            <person name="Glockner F.O."/>
            <person name="Amann R."/>
        </authorList>
    </citation>
    <scope>NUCLEOTIDE SEQUENCE [LARGE SCALE GENOMIC DNA]</scope>
    <source>
        <strain evidence="2">KT71</strain>
    </source>
</reference>
<organism evidence="2 3">
    <name type="scientific">Congregibacter litoralis KT71</name>
    <dbReference type="NCBI Taxonomy" id="314285"/>
    <lineage>
        <taxon>Bacteria</taxon>
        <taxon>Pseudomonadati</taxon>
        <taxon>Pseudomonadota</taxon>
        <taxon>Gammaproteobacteria</taxon>
        <taxon>Cellvibrionales</taxon>
        <taxon>Halieaceae</taxon>
        <taxon>Congregibacter</taxon>
    </lineage>
</organism>
<keyword evidence="1" id="KW-0472">Membrane</keyword>
<keyword evidence="3" id="KW-1185">Reference proteome</keyword>
<reference evidence="2 3" key="2">
    <citation type="journal article" date="2009" name="PLoS ONE">
        <title>The photosynthetic apparatus and its regulation in the aerobic gammaproteobacterium Congregibacter litoralis gen. nov., sp. nov.</title>
        <authorList>
            <person name="Spring S."/>
            <person name="Lunsdorf H."/>
            <person name="Fuchs B.M."/>
            <person name="Tindall B.J."/>
        </authorList>
    </citation>
    <scope>NUCLEOTIDE SEQUENCE [LARGE SCALE GENOMIC DNA]</scope>
    <source>
        <strain evidence="2">KT71</strain>
    </source>
</reference>
<sequence>MNKYLAIIDLRTLVLSIVCVVVTYLCFEFNIAYDLNITLFSIAVIFPLVFTIREAFKRRDNALKFLSQFKSGLCSVHYCFEQCRKLDAAACAEVSALLDKASSQFFDALGSEDSDIRPAEDTVNEIIHFIQRNNGAISNSLALKIIRFVQDVNDGMENTISLKMHGTPISMRAYCLVFVFLFPFVFAPTVVYHLPDAPVVLTYGLSVLHGFILITLYNVQVQMENPFDQIGLDDIQLDEFRFRALEPSKITSP</sequence>
<gene>
    <name evidence="2" type="ORF">KT71_06257</name>
</gene>
<evidence type="ECO:0000313" key="3">
    <source>
        <dbReference type="Proteomes" id="UP000019205"/>
    </source>
</evidence>
<proteinExistence type="predicted"/>
<accession>A4ABU2</accession>
<feature type="transmembrane region" description="Helical" evidence="1">
    <location>
        <begin position="37"/>
        <end position="56"/>
    </location>
</feature>
<dbReference type="HOGENOM" id="CLU_067457_0_0_6"/>
<dbReference type="PANTHER" id="PTHR36970">
    <property type="entry name" value="UNNAMED PRODUCT"/>
    <property type="match status" value="1"/>
</dbReference>